<dbReference type="Pfam" id="PF13937">
    <property type="entry name" value="DUF4212"/>
    <property type="match status" value="1"/>
</dbReference>
<evidence type="ECO:0000259" key="2">
    <source>
        <dbReference type="Pfam" id="PF13937"/>
    </source>
</evidence>
<feature type="domain" description="Sodium symporter small subunit" evidence="2">
    <location>
        <begin position="15"/>
        <end position="87"/>
    </location>
</feature>
<reference evidence="3 4" key="1">
    <citation type="journal article" date="2015" name="Genome Announc.">
        <title>Genome Sequence of Mushroom Soft-Rot Pathogen Janthinobacterium agaricidamnosum.</title>
        <authorList>
            <person name="Graupner K."/>
            <person name="Lackner G."/>
            <person name="Hertweck C."/>
        </authorList>
    </citation>
    <scope>NUCLEOTIDE SEQUENCE [LARGE SCALE GENOMIC DNA]</scope>
    <source>
        <strain evidence="4">NBRC 102515 / DSM 9628</strain>
    </source>
</reference>
<dbReference type="PATRIC" id="fig|1349767.4.peg.2221"/>
<accession>W0V1F2</accession>
<dbReference type="HOGENOM" id="CLU_140854_3_1_4"/>
<keyword evidence="1" id="KW-0812">Transmembrane</keyword>
<evidence type="ECO:0000313" key="4">
    <source>
        <dbReference type="Proteomes" id="UP000027604"/>
    </source>
</evidence>
<name>W0V1F2_9BURK</name>
<dbReference type="EMBL" id="HG322949">
    <property type="protein sequence ID" value="CDG81168.1"/>
    <property type="molecule type" value="Genomic_DNA"/>
</dbReference>
<evidence type="ECO:0000313" key="3">
    <source>
        <dbReference type="EMBL" id="CDG81168.1"/>
    </source>
</evidence>
<dbReference type="AlphaFoldDB" id="W0V1F2"/>
<feature type="transmembrane region" description="Helical" evidence="1">
    <location>
        <begin position="25"/>
        <end position="45"/>
    </location>
</feature>
<proteinExistence type="predicted"/>
<gene>
    <name evidence="3" type="ORF">GJA_508</name>
</gene>
<dbReference type="eggNOG" id="COG4327">
    <property type="taxonomic scope" value="Bacteria"/>
</dbReference>
<organism evidence="3 4">
    <name type="scientific">Janthinobacterium agaricidamnosum NBRC 102515 = DSM 9628</name>
    <dbReference type="NCBI Taxonomy" id="1349767"/>
    <lineage>
        <taxon>Bacteria</taxon>
        <taxon>Pseudomonadati</taxon>
        <taxon>Pseudomonadota</taxon>
        <taxon>Betaproteobacteria</taxon>
        <taxon>Burkholderiales</taxon>
        <taxon>Oxalobacteraceae</taxon>
        <taxon>Janthinobacterium</taxon>
    </lineage>
</organism>
<dbReference type="RefSeq" id="WP_038488404.1">
    <property type="nucleotide sequence ID" value="NZ_BCTH01000085.1"/>
</dbReference>
<keyword evidence="1" id="KW-1133">Transmembrane helix</keyword>
<dbReference type="OrthoDB" id="9797746at2"/>
<dbReference type="KEGG" id="jag:GJA_508"/>
<dbReference type="InterPro" id="IPR019886">
    <property type="entry name" value="Na_symporter_ssu"/>
</dbReference>
<evidence type="ECO:0000256" key="1">
    <source>
        <dbReference type="SAM" id="Phobius"/>
    </source>
</evidence>
<protein>
    <recommendedName>
        <fullName evidence="2">Sodium symporter small subunit domain-containing protein</fullName>
    </recommendedName>
</protein>
<dbReference type="Proteomes" id="UP000027604">
    <property type="component" value="Chromosome I"/>
</dbReference>
<dbReference type="NCBIfam" id="TIGR03647">
    <property type="entry name" value="Na_symport_sm"/>
    <property type="match status" value="1"/>
</dbReference>
<feature type="transmembrane region" description="Helical" evidence="1">
    <location>
        <begin position="57"/>
        <end position="79"/>
    </location>
</feature>
<sequence>MDEANNPPAAEAGRRQEHWRKTRKLTVILLTIWFFTGFFTVFFARELVQLNLFGWPFSFYMAAQGSSLIYLLIIGFYAWRLRRMDQEGQAGESP</sequence>
<keyword evidence="1" id="KW-0472">Membrane</keyword>
<keyword evidence="4" id="KW-1185">Reference proteome</keyword>
<dbReference type="STRING" id="1349767.GJA_508"/>